<dbReference type="SUPFAM" id="SSF53955">
    <property type="entry name" value="Lysozyme-like"/>
    <property type="match status" value="1"/>
</dbReference>
<dbReference type="PANTHER" id="PTHR30163">
    <property type="entry name" value="MEMBRANE-BOUND LYTIC MUREIN TRANSGLYCOSYLASE B"/>
    <property type="match status" value="1"/>
</dbReference>
<dbReference type="Gene3D" id="1.10.530.10">
    <property type="match status" value="1"/>
</dbReference>
<dbReference type="CDD" id="cd13399">
    <property type="entry name" value="Slt35-like"/>
    <property type="match status" value="1"/>
</dbReference>
<sequence length="358" mass="39204">MRSLVSHLIFLLAASTLPATAIAEKLPRSGHAAPSHHAYAGRADAMLLAQDMAARHQWDVDWVRDVIGQARFLPQVPPLMLPSGAAGAKNWQLYRSRFVEPVRIRAGVRFWKKYRATLAQAEHLYGVPAEIIVGIIGVETLYGQQMGNFRVIDALATLAFDFPSAHPRAQARQAYFQGELEQLLTLAQQTGINPLVPRGSYAGAMGLGQFMPSSWVRYAVDGNGDGHIDLFDNVPDAIHSVANYFVAHGWHPGMPTHYPIEFNPAGVDLETLLAPDIRPTFSARDMDEHGVQLGATGQAHGGLLALIELKNGQQPATYVAGTDNFYAITRYNWSSYYAMAVIELGQAVQQALRQRAAP</sequence>
<name>A0ABV9QF26_9BURK</name>
<feature type="domain" description="Transglycosylase SLT" evidence="2">
    <location>
        <begin position="50"/>
        <end position="346"/>
    </location>
</feature>
<dbReference type="NCBIfam" id="TIGR02282">
    <property type="entry name" value="MltB"/>
    <property type="match status" value="1"/>
</dbReference>
<dbReference type="Proteomes" id="UP001596001">
    <property type="component" value="Unassembled WGS sequence"/>
</dbReference>
<protein>
    <submittedName>
        <fullName evidence="3">Lytic murein transglycosylase B</fullName>
    </submittedName>
</protein>
<dbReference type="InterPro" id="IPR011757">
    <property type="entry name" value="Lytic_transglycosylase_MltB"/>
</dbReference>
<keyword evidence="1" id="KW-0732">Signal</keyword>
<dbReference type="InterPro" id="IPR031304">
    <property type="entry name" value="SLT_2"/>
</dbReference>
<reference evidence="4" key="1">
    <citation type="journal article" date="2019" name="Int. J. Syst. Evol. Microbiol.">
        <title>The Global Catalogue of Microorganisms (GCM) 10K type strain sequencing project: providing services to taxonomists for standard genome sequencing and annotation.</title>
        <authorList>
            <consortium name="The Broad Institute Genomics Platform"/>
            <consortium name="The Broad Institute Genome Sequencing Center for Infectious Disease"/>
            <person name="Wu L."/>
            <person name="Ma J."/>
        </authorList>
    </citation>
    <scope>NUCLEOTIDE SEQUENCE [LARGE SCALE GENOMIC DNA]</scope>
    <source>
        <strain evidence="4">CCUG 49452</strain>
    </source>
</reference>
<dbReference type="InterPro" id="IPR023346">
    <property type="entry name" value="Lysozyme-like_dom_sf"/>
</dbReference>
<evidence type="ECO:0000313" key="3">
    <source>
        <dbReference type="EMBL" id="MFC4790201.1"/>
    </source>
</evidence>
<evidence type="ECO:0000313" key="4">
    <source>
        <dbReference type="Proteomes" id="UP001596001"/>
    </source>
</evidence>
<comment type="caution">
    <text evidence="3">The sequence shown here is derived from an EMBL/GenBank/DDBJ whole genome shotgun (WGS) entry which is preliminary data.</text>
</comment>
<dbReference type="Gene3D" id="1.10.8.350">
    <property type="entry name" value="Bacterial muramidase"/>
    <property type="match status" value="1"/>
</dbReference>
<proteinExistence type="predicted"/>
<feature type="chain" id="PRO_5046989354" evidence="1">
    <location>
        <begin position="22"/>
        <end position="358"/>
    </location>
</feature>
<dbReference type="PANTHER" id="PTHR30163:SF9">
    <property type="entry name" value="MEMBRANE-BOUND LYTIC MUREIN TRANSGLYCOSYLASE B"/>
    <property type="match status" value="1"/>
</dbReference>
<evidence type="ECO:0000256" key="1">
    <source>
        <dbReference type="SAM" id="SignalP"/>
    </source>
</evidence>
<dbReference type="InterPro" id="IPR043426">
    <property type="entry name" value="MltB-like"/>
</dbReference>
<feature type="signal peptide" evidence="1">
    <location>
        <begin position="1"/>
        <end position="21"/>
    </location>
</feature>
<evidence type="ECO:0000259" key="2">
    <source>
        <dbReference type="Pfam" id="PF13406"/>
    </source>
</evidence>
<accession>A0ABV9QF26</accession>
<dbReference type="RefSeq" id="WP_382434405.1">
    <property type="nucleotide sequence ID" value="NZ_JBHSHJ010000015.1"/>
</dbReference>
<dbReference type="Pfam" id="PF13406">
    <property type="entry name" value="SLT_2"/>
    <property type="match status" value="1"/>
</dbReference>
<gene>
    <name evidence="3" type="primary">mltB</name>
    <name evidence="3" type="ORF">ACFO6X_14550</name>
</gene>
<organism evidence="3 4">
    <name type="scientific">Giesbergeria sinuosa</name>
    <dbReference type="NCBI Taxonomy" id="80883"/>
    <lineage>
        <taxon>Bacteria</taxon>
        <taxon>Pseudomonadati</taxon>
        <taxon>Pseudomonadota</taxon>
        <taxon>Betaproteobacteria</taxon>
        <taxon>Burkholderiales</taxon>
        <taxon>Comamonadaceae</taxon>
        <taxon>Giesbergeria</taxon>
    </lineage>
</organism>
<dbReference type="EMBL" id="JBHSHJ010000015">
    <property type="protein sequence ID" value="MFC4790201.1"/>
    <property type="molecule type" value="Genomic_DNA"/>
</dbReference>
<keyword evidence="4" id="KW-1185">Reference proteome</keyword>